<comment type="caution">
    <text evidence="1">The sequence shown here is derived from an EMBL/GenBank/DDBJ whole genome shotgun (WGS) entry which is preliminary data.</text>
</comment>
<organism evidence="1 2">
    <name type="scientific">Leucobacter komagatae</name>
    <dbReference type="NCBI Taxonomy" id="55969"/>
    <lineage>
        <taxon>Bacteria</taxon>
        <taxon>Bacillati</taxon>
        <taxon>Actinomycetota</taxon>
        <taxon>Actinomycetes</taxon>
        <taxon>Micrococcales</taxon>
        <taxon>Microbacteriaceae</taxon>
        <taxon>Leucobacter</taxon>
    </lineage>
</organism>
<evidence type="ECO:0000313" key="1">
    <source>
        <dbReference type="EMBL" id="TQL43374.1"/>
    </source>
</evidence>
<proteinExistence type="predicted"/>
<reference evidence="1 2" key="1">
    <citation type="submission" date="2019-06" db="EMBL/GenBank/DDBJ databases">
        <title>Sequencing the genomes of 1000 actinobacteria strains.</title>
        <authorList>
            <person name="Klenk H.-P."/>
        </authorList>
    </citation>
    <scope>NUCLEOTIDE SEQUENCE [LARGE SCALE GENOMIC DNA]</scope>
    <source>
        <strain evidence="1 2">DSM 8803</strain>
    </source>
</reference>
<dbReference type="EMBL" id="VFON01000001">
    <property type="protein sequence ID" value="TQL43374.1"/>
    <property type="molecule type" value="Genomic_DNA"/>
</dbReference>
<dbReference type="AlphaFoldDB" id="A0A542Y5L4"/>
<protein>
    <submittedName>
        <fullName evidence="1">Uncharacterized protein</fullName>
    </submittedName>
</protein>
<sequence>MLVCTYALANLDDVDKSAGGRSQHSVAGETALVEHVVDSDTILAHRNGTTATDLSGFLEVTPLKSAAGVARMFAVETMQQRFSHPCFLK</sequence>
<accession>A0A542Y5L4</accession>
<dbReference type="Proteomes" id="UP000319094">
    <property type="component" value="Unassembled WGS sequence"/>
</dbReference>
<keyword evidence="2" id="KW-1185">Reference proteome</keyword>
<dbReference type="RefSeq" id="WP_141886700.1">
    <property type="nucleotide sequence ID" value="NZ_BAAAUY010000010.1"/>
</dbReference>
<gene>
    <name evidence="1" type="ORF">FB468_1395</name>
</gene>
<evidence type="ECO:0000313" key="2">
    <source>
        <dbReference type="Proteomes" id="UP000319094"/>
    </source>
</evidence>
<name>A0A542Y5L4_9MICO</name>